<reference evidence="3" key="1">
    <citation type="journal article" date="2019" name="Int. J. Syst. Evol. Microbiol.">
        <title>The Global Catalogue of Microorganisms (GCM) 10K type strain sequencing project: providing services to taxonomists for standard genome sequencing and annotation.</title>
        <authorList>
            <consortium name="The Broad Institute Genomics Platform"/>
            <consortium name="The Broad Institute Genome Sequencing Center for Infectious Disease"/>
            <person name="Wu L."/>
            <person name="Ma J."/>
        </authorList>
    </citation>
    <scope>NUCLEOTIDE SEQUENCE [LARGE SCALE GENOMIC DNA]</scope>
    <source>
        <strain evidence="3">CGMCC 1.12769</strain>
    </source>
</reference>
<organism evidence="2 3">
    <name type="scientific">Paenibacillus segetis</name>
    <dbReference type="NCBI Taxonomy" id="1325360"/>
    <lineage>
        <taxon>Bacteria</taxon>
        <taxon>Bacillati</taxon>
        <taxon>Bacillota</taxon>
        <taxon>Bacilli</taxon>
        <taxon>Bacillales</taxon>
        <taxon>Paenibacillaceae</taxon>
        <taxon>Paenibacillus</taxon>
    </lineage>
</organism>
<accession>A0ABQ1Y5X4</accession>
<dbReference type="EMBL" id="BMFT01000001">
    <property type="protein sequence ID" value="GGH12713.1"/>
    <property type="molecule type" value="Genomic_DNA"/>
</dbReference>
<dbReference type="PANTHER" id="PTHR35024">
    <property type="entry name" value="HYPOTHETICAL CYTOSOLIC PROTEIN"/>
    <property type="match status" value="1"/>
</dbReference>
<dbReference type="InterPro" id="IPR007607">
    <property type="entry name" value="BacA/B"/>
</dbReference>
<dbReference type="PANTHER" id="PTHR35024:SF4">
    <property type="entry name" value="POLYMER-FORMING CYTOSKELETAL PROTEIN"/>
    <property type="match status" value="1"/>
</dbReference>
<proteinExistence type="inferred from homology"/>
<protein>
    <recommendedName>
        <fullName evidence="4">Polymer-forming cytoskeletal protein</fullName>
    </recommendedName>
</protein>
<dbReference type="Pfam" id="PF04519">
    <property type="entry name" value="Bactofilin"/>
    <property type="match status" value="1"/>
</dbReference>
<sequence>MLKNNKKVFRTTDTLIGQGTVVEGNLHCEANLRIEGKFHGEIHCLGELIIGESGEASSNIKASEVIVAGKVIGDIISHGKLTITSNGQVDGSVHVVNLIIMEGGILNGNSKMEKAPVSVVKEKVKKVVQPEAG</sequence>
<evidence type="ECO:0000313" key="3">
    <source>
        <dbReference type="Proteomes" id="UP000659344"/>
    </source>
</evidence>
<dbReference type="RefSeq" id="WP_188535545.1">
    <property type="nucleotide sequence ID" value="NZ_BMFT01000001.1"/>
</dbReference>
<comment type="caution">
    <text evidence="2">The sequence shown here is derived from an EMBL/GenBank/DDBJ whole genome shotgun (WGS) entry which is preliminary data.</text>
</comment>
<evidence type="ECO:0000313" key="2">
    <source>
        <dbReference type="EMBL" id="GGH12713.1"/>
    </source>
</evidence>
<evidence type="ECO:0000256" key="1">
    <source>
        <dbReference type="ARBA" id="ARBA00044755"/>
    </source>
</evidence>
<comment type="similarity">
    <text evidence="1">Belongs to the bactofilin family.</text>
</comment>
<dbReference type="Proteomes" id="UP000659344">
    <property type="component" value="Unassembled WGS sequence"/>
</dbReference>
<name>A0ABQ1Y5X4_9BACL</name>
<keyword evidence="3" id="KW-1185">Reference proteome</keyword>
<evidence type="ECO:0008006" key="4">
    <source>
        <dbReference type="Google" id="ProtNLM"/>
    </source>
</evidence>
<gene>
    <name evidence="2" type="ORF">GCM10008013_05300</name>
</gene>